<dbReference type="RefSeq" id="WP_318597803.1">
    <property type="nucleotide sequence ID" value="NZ_JAWSTH010000033.1"/>
</dbReference>
<gene>
    <name evidence="1" type="ORF">R7226_14040</name>
</gene>
<dbReference type="Proteomes" id="UP001284601">
    <property type="component" value="Unassembled WGS sequence"/>
</dbReference>
<evidence type="ECO:0008006" key="3">
    <source>
        <dbReference type="Google" id="ProtNLM"/>
    </source>
</evidence>
<keyword evidence="2" id="KW-1185">Reference proteome</keyword>
<name>A0ABU4HQA5_9ACTN</name>
<accession>A0ABU4HQA5</accession>
<reference evidence="1 2" key="2">
    <citation type="submission" date="2023-10" db="EMBL/GenBank/DDBJ databases">
        <authorList>
            <person name="Han X.F."/>
        </authorList>
    </citation>
    <scope>NUCLEOTIDE SEQUENCE [LARGE SCALE GENOMIC DNA]</scope>
    <source>
        <strain evidence="1 2">KCTC 39840</strain>
    </source>
</reference>
<reference evidence="2" key="1">
    <citation type="submission" date="2023-07" db="EMBL/GenBank/DDBJ databases">
        <title>Conexibacter stalactiti sp. nov., isolated from stalactites in a lava cave and emended description of the genus Conexibacter.</title>
        <authorList>
            <person name="Lee S.D."/>
        </authorList>
    </citation>
    <scope>NUCLEOTIDE SEQUENCE [LARGE SCALE GENOMIC DNA]</scope>
    <source>
        <strain evidence="2">KCTC 39840</strain>
    </source>
</reference>
<evidence type="ECO:0000313" key="1">
    <source>
        <dbReference type="EMBL" id="MDW5595466.1"/>
    </source>
</evidence>
<comment type="caution">
    <text evidence="1">The sequence shown here is derived from an EMBL/GenBank/DDBJ whole genome shotgun (WGS) entry which is preliminary data.</text>
</comment>
<protein>
    <recommendedName>
        <fullName evidence="3">DUF2236 domain-containing protein</fullName>
    </recommendedName>
</protein>
<proteinExistence type="predicted"/>
<dbReference type="EMBL" id="JAWSTH010000033">
    <property type="protein sequence ID" value="MDW5595466.1"/>
    <property type="molecule type" value="Genomic_DNA"/>
</dbReference>
<organism evidence="1 2">
    <name type="scientific">Conexibacter stalactiti</name>
    <dbReference type="NCBI Taxonomy" id="1940611"/>
    <lineage>
        <taxon>Bacteria</taxon>
        <taxon>Bacillati</taxon>
        <taxon>Actinomycetota</taxon>
        <taxon>Thermoleophilia</taxon>
        <taxon>Solirubrobacterales</taxon>
        <taxon>Conexibacteraceae</taxon>
        <taxon>Conexibacter</taxon>
    </lineage>
</organism>
<evidence type="ECO:0000313" key="2">
    <source>
        <dbReference type="Proteomes" id="UP001284601"/>
    </source>
</evidence>
<sequence length="295" mass="32909">MNPEAQAVATAEAQVSAARDDPAARLALMARLFDGPTGRAPQHRPFRRAALSFMRWQAQRGVLNPLDGSQPGSVWWRAMNERLLRDGCEAVALLGGMAGEPSSQAVRLWLAFSTKPTGISWYRAHNASIVSGYLEHRTLAEAERAPERFFINVALVRVLYAHALVGAPRLALGRLAPLGRPLGDPRFGVAGLFLSLRRVLPDLYPLTLDVESYVADEQRLGRMLDYAVIVPRLQRLYEWSARDLGDARLLELVRDGNPIYAWPFEQRHVWRMAKMPRAARALERITRARGGVSTV</sequence>